<comment type="caution">
    <text evidence="1">The sequence shown here is derived from an EMBL/GenBank/DDBJ whole genome shotgun (WGS) entry which is preliminary data.</text>
</comment>
<accession>A0A7C3I0M5</accession>
<proteinExistence type="predicted"/>
<reference evidence="1" key="1">
    <citation type="journal article" date="2020" name="mSystems">
        <title>Genome- and Community-Level Interaction Insights into Carbon Utilization and Element Cycling Functions of Hydrothermarchaeota in Hydrothermal Sediment.</title>
        <authorList>
            <person name="Zhou Z."/>
            <person name="Liu Y."/>
            <person name="Xu W."/>
            <person name="Pan J."/>
            <person name="Luo Z.H."/>
            <person name="Li M."/>
        </authorList>
    </citation>
    <scope>NUCLEOTIDE SEQUENCE [LARGE SCALE GENOMIC DNA]</scope>
    <source>
        <strain evidence="1">SpSt-524</strain>
    </source>
</reference>
<dbReference type="EMBL" id="DSWI01000026">
    <property type="protein sequence ID" value="HFG21245.1"/>
    <property type="molecule type" value="Genomic_DNA"/>
</dbReference>
<protein>
    <submittedName>
        <fullName evidence="1">Uncharacterized protein</fullName>
    </submittedName>
</protein>
<dbReference type="AlphaFoldDB" id="A0A7C3I0M5"/>
<sequence length="170" mass="19544">MPRLYILLWDVPNAVHLELENLGATSRGDYWWLHPSFEPDPEHLYRQQAGFAERAAQLSETLHCTALGVMNLEDAALLLWAYHRGRLVFQYDSNPMYLGCPVCSYSSETVGAFVHGLDELCRLRGLPHRQQTLRAWLVRRRGLGFMSERERLEKILALLELPTSSAYTSQ</sequence>
<gene>
    <name evidence="1" type="ORF">ENS82_11145</name>
</gene>
<name>A0A7C3I0M5_MEIRU</name>
<evidence type="ECO:0000313" key="1">
    <source>
        <dbReference type="EMBL" id="HFG21245.1"/>
    </source>
</evidence>
<organism evidence="1">
    <name type="scientific">Meiothermus ruber</name>
    <dbReference type="NCBI Taxonomy" id="277"/>
    <lineage>
        <taxon>Bacteria</taxon>
        <taxon>Thermotogati</taxon>
        <taxon>Deinococcota</taxon>
        <taxon>Deinococci</taxon>
        <taxon>Thermales</taxon>
        <taxon>Thermaceae</taxon>
        <taxon>Meiothermus</taxon>
    </lineage>
</organism>